<dbReference type="AlphaFoldDB" id="A0A194SA47"/>
<feature type="compositionally biased region" description="Acidic residues" evidence="1">
    <location>
        <begin position="207"/>
        <end position="218"/>
    </location>
</feature>
<feature type="region of interest" description="Disordered" evidence="1">
    <location>
        <begin position="183"/>
        <end position="321"/>
    </location>
</feature>
<sequence>MPSAASKAANARYFDELERGASHALASELPVPPAQFHPPRPPPPPADEPVVPKRRRGPGPPRCDRSETCKTCVRPRPSPRPSSTFLTLSAFLQQVRGIQCEYIAAAPLRAAIAGSVMFANNRIEITRLRAQVALLLRVLRISDAELQYLMHRADQPEPFVLPSPWRPVRWAAPARRSSALAAVDEELPEPPVEHHESDKEEEHAEEAAVEESPVEADEAVSKETAAPPPEPEADDEPAQPGSEREEEPTVEPEEEKEPTPPPPPTPASKRKRKREPEPEPTPEPSRRRSQRFMPKVEEPEEQKPKKEEQQPRRRSSRLKGA</sequence>
<dbReference type="Proteomes" id="UP000053890">
    <property type="component" value="Unassembled WGS sequence"/>
</dbReference>
<feature type="compositionally biased region" description="Pro residues" evidence="1">
    <location>
        <begin position="30"/>
        <end position="47"/>
    </location>
</feature>
<accession>A0A194SA47</accession>
<feature type="compositionally biased region" description="Basic and acidic residues" evidence="1">
    <location>
        <begin position="294"/>
        <end position="311"/>
    </location>
</feature>
<dbReference type="RefSeq" id="XP_018272325.1">
    <property type="nucleotide sequence ID" value="XM_018414087.1"/>
</dbReference>
<feature type="region of interest" description="Disordered" evidence="1">
    <location>
        <begin position="24"/>
        <end position="82"/>
    </location>
</feature>
<dbReference type="GeneID" id="28974535"/>
<feature type="compositionally biased region" description="Basic residues" evidence="1">
    <location>
        <begin position="312"/>
        <end position="321"/>
    </location>
</feature>
<feature type="compositionally biased region" description="Basic and acidic residues" evidence="1">
    <location>
        <begin position="191"/>
        <end position="206"/>
    </location>
</feature>
<dbReference type="EMBL" id="KQ474076">
    <property type="protein sequence ID" value="KPV76276.1"/>
    <property type="molecule type" value="Genomic_DNA"/>
</dbReference>
<organism evidence="2 3">
    <name type="scientific">Rhodotorula graminis (strain WP1)</name>
    <dbReference type="NCBI Taxonomy" id="578459"/>
    <lineage>
        <taxon>Eukaryota</taxon>
        <taxon>Fungi</taxon>
        <taxon>Dikarya</taxon>
        <taxon>Basidiomycota</taxon>
        <taxon>Pucciniomycotina</taxon>
        <taxon>Microbotryomycetes</taxon>
        <taxon>Sporidiobolales</taxon>
        <taxon>Sporidiobolaceae</taxon>
        <taxon>Rhodotorula</taxon>
    </lineage>
</organism>
<protein>
    <submittedName>
        <fullName evidence="2">Uncharacterized protein</fullName>
    </submittedName>
</protein>
<evidence type="ECO:0000256" key="1">
    <source>
        <dbReference type="SAM" id="MobiDB-lite"/>
    </source>
</evidence>
<dbReference type="PANTHER" id="PTHR23330">
    <property type="entry name" value="P300 TRANSCRIPTIONAL COFACTOR JMY-RELATED"/>
    <property type="match status" value="1"/>
</dbReference>
<gene>
    <name evidence="2" type="ORF">RHOBADRAFT_42605</name>
</gene>
<proteinExistence type="predicted"/>
<feature type="compositionally biased region" description="Acidic residues" evidence="1">
    <location>
        <begin position="244"/>
        <end position="256"/>
    </location>
</feature>
<evidence type="ECO:0000313" key="2">
    <source>
        <dbReference type="EMBL" id="KPV76276.1"/>
    </source>
</evidence>
<reference evidence="2 3" key="1">
    <citation type="journal article" date="2015" name="Front. Microbiol.">
        <title>Genome sequence of the plant growth promoting endophytic yeast Rhodotorula graminis WP1.</title>
        <authorList>
            <person name="Firrincieli A."/>
            <person name="Otillar R."/>
            <person name="Salamov A."/>
            <person name="Schmutz J."/>
            <person name="Khan Z."/>
            <person name="Redman R.S."/>
            <person name="Fleck N.D."/>
            <person name="Lindquist E."/>
            <person name="Grigoriev I.V."/>
            <person name="Doty S.L."/>
        </authorList>
    </citation>
    <scope>NUCLEOTIDE SEQUENCE [LARGE SCALE GENOMIC DNA]</scope>
    <source>
        <strain evidence="2 3">WP1</strain>
    </source>
</reference>
<evidence type="ECO:0000313" key="3">
    <source>
        <dbReference type="Proteomes" id="UP000053890"/>
    </source>
</evidence>
<name>A0A194SA47_RHOGW</name>
<keyword evidence="3" id="KW-1185">Reference proteome</keyword>
<dbReference type="PANTHER" id="PTHR23330:SF9">
    <property type="entry name" value="PROLINE-RICH PROTEIN 11"/>
    <property type="match status" value="1"/>
</dbReference>